<protein>
    <submittedName>
        <fullName evidence="1">Uncharacterized protein</fullName>
    </submittedName>
</protein>
<proteinExistence type="predicted"/>
<dbReference type="AlphaFoldDB" id="A0A3B0RN42"/>
<feature type="non-terminal residue" evidence="1">
    <location>
        <position position="1"/>
    </location>
</feature>
<organism evidence="1">
    <name type="scientific">hydrothermal vent metagenome</name>
    <dbReference type="NCBI Taxonomy" id="652676"/>
    <lineage>
        <taxon>unclassified sequences</taxon>
        <taxon>metagenomes</taxon>
        <taxon>ecological metagenomes</taxon>
    </lineage>
</organism>
<sequence length="97" mass="10009">AIVGKASDAAALIAAAPSLAARLGAEPDFSSLIAAEARDKCVVFARDLIVEIRAAEGDERKAARRMLEQILNLAAPLLDSDDIGLIRDRAAAAAVAV</sequence>
<accession>A0A3B0RN42</accession>
<reference evidence="1" key="1">
    <citation type="submission" date="2018-06" db="EMBL/GenBank/DDBJ databases">
        <authorList>
            <person name="Zhirakovskaya E."/>
        </authorList>
    </citation>
    <scope>NUCLEOTIDE SEQUENCE</scope>
</reference>
<gene>
    <name evidence="1" type="ORF">MNBD_ALPHA05-634</name>
</gene>
<name>A0A3B0RN42_9ZZZZ</name>
<dbReference type="EMBL" id="UOEH01000152">
    <property type="protein sequence ID" value="VAV94954.1"/>
    <property type="molecule type" value="Genomic_DNA"/>
</dbReference>
<evidence type="ECO:0000313" key="1">
    <source>
        <dbReference type="EMBL" id="VAV94954.1"/>
    </source>
</evidence>